<dbReference type="Pfam" id="PF02140">
    <property type="entry name" value="SUEL_Lectin"/>
    <property type="match status" value="2"/>
</dbReference>
<evidence type="ECO:0000259" key="3">
    <source>
        <dbReference type="PROSITE" id="PS50228"/>
    </source>
</evidence>
<accession>A0A669DKM9</accession>
<dbReference type="InterPro" id="IPR000922">
    <property type="entry name" value="Lectin_gal-bd_dom"/>
</dbReference>
<reference evidence="5" key="1">
    <citation type="submission" date="2012-01" db="EMBL/GenBank/DDBJ databases">
        <title>The Genome Sequence of Oreochromis niloticus (Nile Tilapia).</title>
        <authorList>
            <consortium name="Broad Institute Genome Assembly Team"/>
            <consortium name="Broad Institute Sequencing Platform"/>
            <person name="Di Palma F."/>
            <person name="Johnson J."/>
            <person name="Lander E.S."/>
            <person name="Lindblad-Toh K."/>
        </authorList>
    </citation>
    <scope>NUCLEOTIDE SEQUENCE [LARGE SCALE GENOMIC DNA]</scope>
</reference>
<name>A0A669DKM9_ORENI</name>
<evidence type="ECO:0000313" key="5">
    <source>
        <dbReference type="Proteomes" id="UP000005207"/>
    </source>
</evidence>
<dbReference type="PROSITE" id="PS50228">
    <property type="entry name" value="SUEL_LECTIN"/>
    <property type="match status" value="1"/>
</dbReference>
<dbReference type="GO" id="GO:0030246">
    <property type="term" value="F:carbohydrate binding"/>
    <property type="evidence" value="ECO:0007669"/>
    <property type="project" value="UniProtKB-KW"/>
</dbReference>
<reference evidence="4" key="3">
    <citation type="submission" date="2025-09" db="UniProtKB">
        <authorList>
            <consortium name="Ensembl"/>
        </authorList>
    </citation>
    <scope>IDENTIFICATION</scope>
</reference>
<dbReference type="InterPro" id="IPR043159">
    <property type="entry name" value="Lectin_gal-bd_sf"/>
</dbReference>
<keyword evidence="1" id="KW-0430">Lectin</keyword>
<keyword evidence="5" id="KW-1185">Reference proteome</keyword>
<dbReference type="AlphaFoldDB" id="A0A669DKM9"/>
<dbReference type="Gene3D" id="2.60.120.740">
    <property type="match status" value="2"/>
</dbReference>
<evidence type="ECO:0000256" key="2">
    <source>
        <dbReference type="ARBA" id="ARBA00022737"/>
    </source>
</evidence>
<feature type="domain" description="SUEL-type lectin" evidence="3">
    <location>
        <begin position="15"/>
        <end position="106"/>
    </location>
</feature>
<organism evidence="4 5">
    <name type="scientific">Oreochromis niloticus</name>
    <name type="common">Nile tilapia</name>
    <name type="synonym">Tilapia nilotica</name>
    <dbReference type="NCBI Taxonomy" id="8128"/>
    <lineage>
        <taxon>Eukaryota</taxon>
        <taxon>Metazoa</taxon>
        <taxon>Chordata</taxon>
        <taxon>Craniata</taxon>
        <taxon>Vertebrata</taxon>
        <taxon>Euteleostomi</taxon>
        <taxon>Actinopterygii</taxon>
        <taxon>Neopterygii</taxon>
        <taxon>Teleostei</taxon>
        <taxon>Neoteleostei</taxon>
        <taxon>Acanthomorphata</taxon>
        <taxon>Ovalentaria</taxon>
        <taxon>Cichlomorphae</taxon>
        <taxon>Cichliformes</taxon>
        <taxon>Cichlidae</taxon>
        <taxon>African cichlids</taxon>
        <taxon>Pseudocrenilabrinae</taxon>
        <taxon>Oreochromini</taxon>
        <taxon>Oreochromis</taxon>
    </lineage>
</organism>
<dbReference type="GeneTree" id="ENSGT00940000154285"/>
<evidence type="ECO:0000313" key="4">
    <source>
        <dbReference type="Ensembl" id="ENSONIP00000060003.1"/>
    </source>
</evidence>
<dbReference type="Ensembl" id="ENSONIT00000087149.1">
    <property type="protein sequence ID" value="ENSONIP00000060003.1"/>
    <property type="gene ID" value="ENSONIG00000038008.1"/>
</dbReference>
<reference evidence="4" key="2">
    <citation type="submission" date="2025-08" db="UniProtKB">
        <authorList>
            <consortium name="Ensembl"/>
        </authorList>
    </citation>
    <scope>IDENTIFICATION</scope>
</reference>
<sequence length="197" mass="21990">RFLMGSVSVSDHSVTCEGSQSNLQCGAGQVIVVSWANYGRRDTTTCPGQYTILSIFSQMTQHIFADSPLTCVHRCNWQNSCTVEAKSPVDPCGGIYKYLEVFYTCQHHSVTCQKFQSNLQCEGQVIVVSWANYGRRDTTTCPGQYTIMTQHIFADSPLTCVHRCNGKNSCTVEEPSSVDPCVNIYKYLEVFYTCQGK</sequence>
<evidence type="ECO:0000256" key="1">
    <source>
        <dbReference type="ARBA" id="ARBA00022734"/>
    </source>
</evidence>
<proteinExistence type="predicted"/>
<protein>
    <recommendedName>
        <fullName evidence="3">SUEL-type lectin domain-containing protein</fullName>
    </recommendedName>
</protein>
<dbReference type="PANTHER" id="PTHR46780">
    <property type="entry name" value="PROTEIN EVA-1"/>
    <property type="match status" value="1"/>
</dbReference>
<keyword evidence="2" id="KW-0677">Repeat</keyword>
<dbReference type="Proteomes" id="UP000005207">
    <property type="component" value="Linkage group LG20"/>
</dbReference>